<evidence type="ECO:0000256" key="1">
    <source>
        <dbReference type="SAM" id="Phobius"/>
    </source>
</evidence>
<sequence length="130" mass="15054">MARFDRKVERTKKSFEFTQKEKIVETNKDVFKKNFTFKWVQLNIKTVCVFLVDFLLVTLLIIPFMMQYLNATLAFVLGHGIITSLVIVFTGFLINKEKIKAVPFISRFLFMFILLGASSALSMAITSWLN</sequence>
<evidence type="ECO:0000313" key="6">
    <source>
        <dbReference type="Proteomes" id="UP000240974"/>
    </source>
</evidence>
<dbReference type="Proteomes" id="UP000593842">
    <property type="component" value="Chromosome"/>
</dbReference>
<keyword evidence="6" id="KW-1185">Reference proteome</keyword>
<feature type="transmembrane region" description="Helical" evidence="1">
    <location>
        <begin position="107"/>
        <end position="129"/>
    </location>
</feature>
<dbReference type="Proteomes" id="UP001204814">
    <property type="component" value="Unassembled WGS sequence"/>
</dbReference>
<reference evidence="7" key="3">
    <citation type="submission" date="2020-09" db="EMBL/GenBank/DDBJ databases">
        <title>Complete genome sequencing of Faecalibacillus intestinalis strain 14EGH31.</title>
        <authorList>
            <person name="Sakamoto M."/>
            <person name="Murakami T."/>
            <person name="Mori H."/>
        </authorList>
    </citation>
    <scope>NUCLEOTIDE SEQUENCE [LARGE SCALE GENOMIC DNA]</scope>
    <source>
        <strain evidence="7">14EGH31</strain>
    </source>
</reference>
<dbReference type="EMBL" id="JAJDKQ010000016">
    <property type="protein sequence ID" value="MCB8562125.1"/>
    <property type="molecule type" value="Genomic_DNA"/>
</dbReference>
<organism evidence="5 6">
    <name type="scientific">Faecalibacillus intestinalis</name>
    <dbReference type="NCBI Taxonomy" id="1982626"/>
    <lineage>
        <taxon>Bacteria</taxon>
        <taxon>Bacillati</taxon>
        <taxon>Bacillota</taxon>
        <taxon>Erysipelotrichia</taxon>
        <taxon>Erysipelotrichales</taxon>
        <taxon>Coprobacillaceae</taxon>
        <taxon>Faecalibacillus</taxon>
    </lineage>
</organism>
<feature type="transmembrane region" description="Helical" evidence="1">
    <location>
        <begin position="42"/>
        <end position="66"/>
    </location>
</feature>
<dbReference type="AlphaFoldDB" id="A0A2T3FWS8"/>
<keyword evidence="1" id="KW-1133">Transmembrane helix</keyword>
<keyword evidence="1" id="KW-0472">Membrane</keyword>
<dbReference type="Proteomes" id="UP001197827">
    <property type="component" value="Unassembled WGS sequence"/>
</dbReference>
<reference evidence="4" key="5">
    <citation type="submission" date="2022-06" db="EMBL/GenBank/DDBJ databases">
        <title>Isolation of gut microbiota from human fecal samples.</title>
        <authorList>
            <person name="Pamer E.G."/>
            <person name="Barat B."/>
            <person name="Waligurski E."/>
            <person name="Medina S."/>
            <person name="Paddock L."/>
            <person name="Mostad J."/>
        </authorList>
    </citation>
    <scope>NUCLEOTIDE SEQUENCE</scope>
    <source>
        <strain evidence="4">DFI.6.24</strain>
    </source>
</reference>
<gene>
    <name evidence="5" type="ORF">C7U54_10630</name>
    <name evidence="2" type="ORF">Fi14EGH31_16840</name>
    <name evidence="3" type="ORF">LJD74_08970</name>
    <name evidence="4" type="ORF">NE542_00065</name>
</gene>
<keyword evidence="1" id="KW-0812">Transmembrane</keyword>
<reference evidence="5 6" key="1">
    <citation type="journal article" date="2019" name="Int. J. Syst. Evol. Microbiol.">
        <title>Faecalibacillus intestinalis gen. nov., sp. nov. and Faecalibacillus faecis sp. nov., isolated from human faeces.</title>
        <authorList>
            <person name="Seo B."/>
            <person name="Jeon K."/>
            <person name="Baek I."/>
            <person name="Lee Y.M."/>
            <person name="Baek K."/>
            <person name="Ko G."/>
        </authorList>
    </citation>
    <scope>NUCLEOTIDE SEQUENCE [LARGE SCALE GENOMIC DNA]</scope>
    <source>
        <strain evidence="5 6">SNUG30099</strain>
    </source>
</reference>
<dbReference type="GeneID" id="70580126"/>
<reference evidence="2" key="2">
    <citation type="journal article" date="2020" name="Microbiol. Resour. Announc.">
        <title>Complete Genome Sequence of Faecalibacillus intestinalis JCM 34082, Isolated from Feces from a Healthy Japanese Female.</title>
        <authorList>
            <person name="Sakamoto M."/>
            <person name="Ikeyama N."/>
            <person name="Toyoda A."/>
            <person name="Murakami T."/>
            <person name="Mori H."/>
            <person name="Ohkuma M."/>
        </authorList>
    </citation>
    <scope>NUCLEOTIDE SEQUENCE</scope>
    <source>
        <strain evidence="2">14EGH31</strain>
    </source>
</reference>
<accession>A0A2T3FWS8</accession>
<protein>
    <submittedName>
        <fullName evidence="5">Uncharacterized protein</fullName>
    </submittedName>
</protein>
<dbReference type="EMBL" id="JANGBO010000001">
    <property type="protein sequence ID" value="MCQ5060247.1"/>
    <property type="molecule type" value="Genomic_DNA"/>
</dbReference>
<evidence type="ECO:0000313" key="3">
    <source>
        <dbReference type="EMBL" id="MCB8562125.1"/>
    </source>
</evidence>
<dbReference type="RefSeq" id="WP_022002019.1">
    <property type="nucleotide sequence ID" value="NZ_AP024085.1"/>
</dbReference>
<proteinExistence type="predicted"/>
<evidence type="ECO:0000313" key="7">
    <source>
        <dbReference type="Proteomes" id="UP000593842"/>
    </source>
</evidence>
<feature type="transmembrane region" description="Helical" evidence="1">
    <location>
        <begin position="72"/>
        <end position="95"/>
    </location>
</feature>
<name>A0A2T3FWS8_9FIRM</name>
<reference evidence="3" key="4">
    <citation type="submission" date="2021-10" db="EMBL/GenBank/DDBJ databases">
        <title>Collection of gut derived symbiotic bacterial strains cultured from healthy donors.</title>
        <authorList>
            <person name="Lin H."/>
            <person name="Littmann E."/>
            <person name="Kohout C."/>
            <person name="Pamer E.G."/>
        </authorList>
    </citation>
    <scope>NUCLEOTIDE SEQUENCE</scope>
    <source>
        <strain evidence="3">DFI.5.2</strain>
    </source>
</reference>
<evidence type="ECO:0000313" key="2">
    <source>
        <dbReference type="EMBL" id="BCL57972.1"/>
    </source>
</evidence>
<dbReference type="EMBL" id="AP024085">
    <property type="protein sequence ID" value="BCL57972.1"/>
    <property type="molecule type" value="Genomic_DNA"/>
</dbReference>
<dbReference type="EMBL" id="PYLQ01000016">
    <property type="protein sequence ID" value="PST39735.1"/>
    <property type="molecule type" value="Genomic_DNA"/>
</dbReference>
<evidence type="ECO:0000313" key="4">
    <source>
        <dbReference type="EMBL" id="MCQ5060247.1"/>
    </source>
</evidence>
<evidence type="ECO:0000313" key="5">
    <source>
        <dbReference type="EMBL" id="PST39735.1"/>
    </source>
</evidence>
<dbReference type="Proteomes" id="UP000240974">
    <property type="component" value="Unassembled WGS sequence"/>
</dbReference>
<dbReference type="KEGG" id="fit:Fi14EGH31_16840"/>